<dbReference type="GO" id="GO:0016491">
    <property type="term" value="F:oxidoreductase activity"/>
    <property type="evidence" value="ECO:0007669"/>
    <property type="project" value="UniProtKB-KW"/>
</dbReference>
<evidence type="ECO:0000259" key="5">
    <source>
        <dbReference type="Pfam" id="PF02662"/>
    </source>
</evidence>
<dbReference type="GO" id="GO:0051536">
    <property type="term" value="F:iron-sulfur cluster binding"/>
    <property type="evidence" value="ECO:0007669"/>
    <property type="project" value="UniProtKB-KW"/>
</dbReference>
<evidence type="ECO:0000313" key="6">
    <source>
        <dbReference type="EMBL" id="BCO09051.1"/>
    </source>
</evidence>
<keyword evidence="7" id="KW-1185">Reference proteome</keyword>
<dbReference type="EMBL" id="AP024233">
    <property type="protein sequence ID" value="BCO09051.1"/>
    <property type="molecule type" value="Genomic_DNA"/>
</dbReference>
<dbReference type="AlphaFoldDB" id="A0A915U9L3"/>
<evidence type="ECO:0000256" key="2">
    <source>
        <dbReference type="ARBA" id="ARBA00023002"/>
    </source>
</evidence>
<keyword evidence="2" id="KW-0560">Oxidoreductase</keyword>
<evidence type="ECO:0000256" key="3">
    <source>
        <dbReference type="ARBA" id="ARBA00023004"/>
    </source>
</evidence>
<dbReference type="Pfam" id="PF02662">
    <property type="entry name" value="FlpD"/>
    <property type="match status" value="1"/>
</dbReference>
<evidence type="ECO:0000256" key="1">
    <source>
        <dbReference type="ARBA" id="ARBA00022723"/>
    </source>
</evidence>
<reference evidence="6" key="1">
    <citation type="submission" date="2020-12" db="EMBL/GenBank/DDBJ databases">
        <title>Desulfobium dissulfuricans gen. nov., sp. nov., a novel mesophilic, sulfate-reducing bacterium isolated from a deep-sea hydrothermal vent.</title>
        <authorList>
            <person name="Hashimoto Y."/>
            <person name="Tame A."/>
            <person name="Sawayama S."/>
            <person name="Miyazaki J."/>
            <person name="Takai K."/>
            <person name="Nakagawa S."/>
        </authorList>
    </citation>
    <scope>NUCLEOTIDE SEQUENCE</scope>
    <source>
        <strain evidence="6">GF1</strain>
    </source>
</reference>
<dbReference type="InterPro" id="IPR003813">
    <property type="entry name" value="MvhD/FlpD"/>
</dbReference>
<keyword evidence="3" id="KW-0408">Iron</keyword>
<feature type="domain" description="F420-non-reducing hydrogenase iron-sulfur subunit D" evidence="5">
    <location>
        <begin position="6"/>
        <end position="49"/>
    </location>
</feature>
<dbReference type="Proteomes" id="UP001063350">
    <property type="component" value="Chromosome"/>
</dbReference>
<keyword evidence="4" id="KW-0411">Iron-sulfur</keyword>
<proteinExistence type="predicted"/>
<evidence type="ECO:0000256" key="4">
    <source>
        <dbReference type="ARBA" id="ARBA00023014"/>
    </source>
</evidence>
<protein>
    <recommendedName>
        <fullName evidence="5">F420-non-reducing hydrogenase iron-sulfur subunit D domain-containing protein</fullName>
    </recommendedName>
</protein>
<gene>
    <name evidence="6" type="ORF">GF1_14270</name>
</gene>
<sequence length="117" mass="13124">MGMDALVKRILNDIGIREERFSLEWASAAEAPRFVQLITDFTERIKELGPLGEAEGLSEDEVRERLQKALDIVSSQKVRISFGNATKAVRKDGIWTPEHISEIINTKMAKTLEKALG</sequence>
<accession>A0A915U9L3</accession>
<dbReference type="GO" id="GO:0046872">
    <property type="term" value="F:metal ion binding"/>
    <property type="evidence" value="ECO:0007669"/>
    <property type="project" value="UniProtKB-KW"/>
</dbReference>
<name>A0A915U9L3_9BACT</name>
<evidence type="ECO:0000313" key="7">
    <source>
        <dbReference type="Proteomes" id="UP001063350"/>
    </source>
</evidence>
<dbReference type="KEGG" id="ddu:GF1_14270"/>
<organism evidence="6 7">
    <name type="scientific">Desulfolithobacter dissulfuricans</name>
    <dbReference type="NCBI Taxonomy" id="2795293"/>
    <lineage>
        <taxon>Bacteria</taxon>
        <taxon>Pseudomonadati</taxon>
        <taxon>Thermodesulfobacteriota</taxon>
        <taxon>Desulfobulbia</taxon>
        <taxon>Desulfobulbales</taxon>
        <taxon>Desulfobulbaceae</taxon>
        <taxon>Desulfolithobacter</taxon>
    </lineage>
</organism>
<keyword evidence="1" id="KW-0479">Metal-binding</keyword>